<dbReference type="FunFam" id="3.30.70.330:FF:000424">
    <property type="entry name" value="RNA-binding protein 48 isoform X4"/>
    <property type="match status" value="1"/>
</dbReference>
<evidence type="ECO:0000256" key="6">
    <source>
        <dbReference type="ARBA" id="ARBA00023187"/>
    </source>
</evidence>
<dbReference type="OMA" id="ALDEYPC"/>
<dbReference type="STRING" id="225164.V4B216"/>
<evidence type="ECO:0000313" key="10">
    <source>
        <dbReference type="Proteomes" id="UP000030746"/>
    </source>
</evidence>
<dbReference type="SUPFAM" id="SSF54928">
    <property type="entry name" value="RNA-binding domain, RBD"/>
    <property type="match status" value="1"/>
</dbReference>
<dbReference type="CDD" id="cd12442">
    <property type="entry name" value="RRM_RBM48"/>
    <property type="match status" value="1"/>
</dbReference>
<evidence type="ECO:0000256" key="8">
    <source>
        <dbReference type="SAM" id="Coils"/>
    </source>
</evidence>
<organism evidence="9 10">
    <name type="scientific">Lottia gigantea</name>
    <name type="common">Giant owl limpet</name>
    <dbReference type="NCBI Taxonomy" id="225164"/>
    <lineage>
        <taxon>Eukaryota</taxon>
        <taxon>Metazoa</taxon>
        <taxon>Spiralia</taxon>
        <taxon>Lophotrochozoa</taxon>
        <taxon>Mollusca</taxon>
        <taxon>Gastropoda</taxon>
        <taxon>Patellogastropoda</taxon>
        <taxon>Lottioidea</taxon>
        <taxon>Lottiidae</taxon>
        <taxon>Lottia</taxon>
    </lineage>
</organism>
<dbReference type="InterPro" id="IPR034264">
    <property type="entry name" value="RBM48_RRM"/>
</dbReference>
<reference evidence="9 10" key="1">
    <citation type="journal article" date="2013" name="Nature">
        <title>Insights into bilaterian evolution from three spiralian genomes.</title>
        <authorList>
            <person name="Simakov O."/>
            <person name="Marletaz F."/>
            <person name="Cho S.J."/>
            <person name="Edsinger-Gonzales E."/>
            <person name="Havlak P."/>
            <person name="Hellsten U."/>
            <person name="Kuo D.H."/>
            <person name="Larsson T."/>
            <person name="Lv J."/>
            <person name="Arendt D."/>
            <person name="Savage R."/>
            <person name="Osoegawa K."/>
            <person name="de Jong P."/>
            <person name="Grimwood J."/>
            <person name="Chapman J.A."/>
            <person name="Shapiro H."/>
            <person name="Aerts A."/>
            <person name="Otillar R.P."/>
            <person name="Terry A.Y."/>
            <person name="Boore J.L."/>
            <person name="Grigoriev I.V."/>
            <person name="Lindberg D.R."/>
            <person name="Seaver E.C."/>
            <person name="Weisblat D.A."/>
            <person name="Putnam N.H."/>
            <person name="Rokhsar D.S."/>
        </authorList>
    </citation>
    <scope>NUCLEOTIDE SEQUENCE [LARGE SCALE GENOMIC DNA]</scope>
</reference>
<dbReference type="PANTHER" id="PTHR20957:SF0">
    <property type="entry name" value="RNA-BINDING PROTEIN 48"/>
    <property type="match status" value="1"/>
</dbReference>
<evidence type="ECO:0000313" key="9">
    <source>
        <dbReference type="EMBL" id="ESP01556.1"/>
    </source>
</evidence>
<accession>V4B216</accession>
<dbReference type="AlphaFoldDB" id="V4B216"/>
<comment type="similarity">
    <text evidence="1">Belongs to the RBM48 family.</text>
</comment>
<keyword evidence="3" id="KW-0507">mRNA processing</keyword>
<dbReference type="GO" id="GO:0003723">
    <property type="term" value="F:RNA binding"/>
    <property type="evidence" value="ECO:0007669"/>
    <property type="project" value="UniProtKB-KW"/>
</dbReference>
<keyword evidence="6" id="KW-0508">mRNA splicing</keyword>
<comment type="function">
    <text evidence="7">As a component of the minor spliceosome, involved in the splicing of U12-type introns in pre-mRNAs.</text>
</comment>
<keyword evidence="8" id="KW-0175">Coiled coil</keyword>
<dbReference type="InterPro" id="IPR012677">
    <property type="entry name" value="Nucleotide-bd_a/b_plait_sf"/>
</dbReference>
<dbReference type="OrthoDB" id="78358at2759"/>
<keyword evidence="5" id="KW-0694">RNA-binding</keyword>
<evidence type="ECO:0000256" key="7">
    <source>
        <dbReference type="ARBA" id="ARBA00035004"/>
    </source>
</evidence>
<dbReference type="KEGG" id="lgi:LOTGIDRAFT_238248"/>
<dbReference type="Proteomes" id="UP000030746">
    <property type="component" value="Unassembled WGS sequence"/>
</dbReference>
<dbReference type="GO" id="GO:0005654">
    <property type="term" value="C:nucleoplasm"/>
    <property type="evidence" value="ECO:0007669"/>
    <property type="project" value="TreeGrafter"/>
</dbReference>
<sequence length="411" mass="46766">MSAPSSHHIRQNVCANRPAYRDGRQPKAVKVYTVAQESCYLLIQGVQAVGAHTDLNTLCSGFGVLKSFQALDDYPSEQFTEVYLVQYERIQSARYAKRKMDDMSFFGGVLHVCYAPEFESVQETREKLQDRRRQVAAKIRQNEKERGPSKTIVEDLQNQLEKLEQNYPNSSNNVQRSVHNHKSTLKDGQNTVLRAIATSEVSQHEQRVPPLLNYTDPHSDLSTEFHLPNFSIPPPPQYGIHPHYAPRHHQGYGFANVPSAHATLPMYFDERLCDNHSRDSELKQKISKDDLQEKTKSVSESHKIVKGLVVKDYKSNHPVPKFVPRQATKNINKPDTTSKVKDTDKFNKEIRKNAFTLGEPQGPEKPVDLKSQSLDITREAVVSVNSSVKEIRKQVAKFSSDPPLKKKKKIQ</sequence>
<proteinExistence type="inferred from homology"/>
<dbReference type="EMBL" id="KB200467">
    <property type="protein sequence ID" value="ESP01556.1"/>
    <property type="molecule type" value="Genomic_DNA"/>
</dbReference>
<dbReference type="Gene3D" id="3.30.70.330">
    <property type="match status" value="1"/>
</dbReference>
<dbReference type="CTD" id="20250698"/>
<dbReference type="GO" id="GO:0005681">
    <property type="term" value="C:spliceosomal complex"/>
    <property type="evidence" value="ECO:0007669"/>
    <property type="project" value="UniProtKB-KW"/>
</dbReference>
<evidence type="ECO:0000256" key="1">
    <source>
        <dbReference type="ARBA" id="ARBA00006938"/>
    </source>
</evidence>
<keyword evidence="10" id="KW-1185">Reference proteome</keyword>
<keyword evidence="4" id="KW-0747">Spliceosome</keyword>
<dbReference type="RefSeq" id="XP_009047727.1">
    <property type="nucleotide sequence ID" value="XM_009049479.1"/>
</dbReference>
<evidence type="ECO:0000256" key="2">
    <source>
        <dbReference type="ARBA" id="ARBA00015189"/>
    </source>
</evidence>
<dbReference type="GO" id="GO:0006397">
    <property type="term" value="P:mRNA processing"/>
    <property type="evidence" value="ECO:0007669"/>
    <property type="project" value="UniProtKB-KW"/>
</dbReference>
<feature type="coiled-coil region" evidence="8">
    <location>
        <begin position="118"/>
        <end position="173"/>
    </location>
</feature>
<evidence type="ECO:0000256" key="4">
    <source>
        <dbReference type="ARBA" id="ARBA00022728"/>
    </source>
</evidence>
<evidence type="ECO:0000256" key="3">
    <source>
        <dbReference type="ARBA" id="ARBA00022664"/>
    </source>
</evidence>
<dbReference type="HOGENOM" id="CLU_669553_0_0_1"/>
<dbReference type="PANTHER" id="PTHR20957">
    <property type="entry name" value="RNA-BINDING PROTEIN 48"/>
    <property type="match status" value="1"/>
</dbReference>
<dbReference type="InterPro" id="IPR039599">
    <property type="entry name" value="RBM48"/>
</dbReference>
<dbReference type="InterPro" id="IPR035979">
    <property type="entry name" value="RBD_domain_sf"/>
</dbReference>
<dbReference type="GO" id="GO:0008380">
    <property type="term" value="P:RNA splicing"/>
    <property type="evidence" value="ECO:0007669"/>
    <property type="project" value="UniProtKB-KW"/>
</dbReference>
<gene>
    <name evidence="9" type="ORF">LOTGIDRAFT_238248</name>
</gene>
<protein>
    <recommendedName>
        <fullName evidence="2">RNA-binding protein 48</fullName>
    </recommendedName>
</protein>
<dbReference type="GeneID" id="20250698"/>
<evidence type="ECO:0000256" key="5">
    <source>
        <dbReference type="ARBA" id="ARBA00022884"/>
    </source>
</evidence>
<name>V4B216_LOTGI</name>